<gene>
    <name evidence="3" type="ORF">SAMN05216446_0986</name>
    <name evidence="2" type="ORF">SAMN05216447_10442</name>
</gene>
<sequence length="238" mass="25508">MPHSSILDESRIDEAIAARHSVRQFTSKPIEGAVRERLEGAVASVNEQGGLNIQLACDEAEAFSSFLSHYGKFDNVRNYLALVAPKDGDGAELCGYYGEQLVLLAQQLGLNSCWVGGTFSKRKTRCAVAKGQRLLGTIALGYGISQGTPSKSKGISELCATHGFAMPDWFQRGMEAARLAPTAFNRQRFVFTLSKDQTEVTASSAGAMAAVNLGIAECHFELASGHSVSGSAMERRKA</sequence>
<evidence type="ECO:0000313" key="4">
    <source>
        <dbReference type="Proteomes" id="UP000199128"/>
    </source>
</evidence>
<proteinExistence type="predicted"/>
<accession>A0A1H9PKG0</accession>
<protein>
    <submittedName>
        <fullName evidence="2 3">TM nitroreductase</fullName>
    </submittedName>
</protein>
<feature type="domain" description="Putative nitroreductase TM1586" evidence="1">
    <location>
        <begin position="12"/>
        <end position="224"/>
    </location>
</feature>
<dbReference type="Proteomes" id="UP000199135">
    <property type="component" value="Unassembled WGS sequence"/>
</dbReference>
<dbReference type="Gene3D" id="3.40.109.10">
    <property type="entry name" value="NADH Oxidase"/>
    <property type="match status" value="1"/>
</dbReference>
<dbReference type="Pfam" id="PF14512">
    <property type="entry name" value="TM1586_NiRdase"/>
    <property type="match status" value="1"/>
</dbReference>
<dbReference type="AlphaFoldDB" id="A0A1H9PKG0"/>
<evidence type="ECO:0000313" key="5">
    <source>
        <dbReference type="Proteomes" id="UP000199135"/>
    </source>
</evidence>
<dbReference type="EMBL" id="FNWT01000004">
    <property type="protein sequence ID" value="SEH50901.1"/>
    <property type="molecule type" value="Genomic_DNA"/>
</dbReference>
<evidence type="ECO:0000259" key="1">
    <source>
        <dbReference type="Pfam" id="PF14512"/>
    </source>
</evidence>
<dbReference type="InterPro" id="IPR000415">
    <property type="entry name" value="Nitroreductase-like"/>
</dbReference>
<keyword evidence="5" id="KW-1185">Reference proteome</keyword>
<dbReference type="GO" id="GO:0016491">
    <property type="term" value="F:oxidoreductase activity"/>
    <property type="evidence" value="ECO:0007669"/>
    <property type="project" value="InterPro"/>
</dbReference>
<dbReference type="CDD" id="cd02062">
    <property type="entry name" value="Nitro_FMN_reductase"/>
    <property type="match status" value="1"/>
</dbReference>
<reference evidence="4 5" key="1">
    <citation type="submission" date="2016-10" db="EMBL/GenBank/DDBJ databases">
        <authorList>
            <person name="Varghese N."/>
            <person name="Submissions S."/>
        </authorList>
    </citation>
    <scope>NUCLEOTIDE SEQUENCE [LARGE SCALE GENOMIC DNA]</scope>
    <source>
        <strain evidence="4">KHGC19</strain>
        <strain evidence="2 5">WCP15</strain>
    </source>
</reference>
<evidence type="ECO:0000313" key="3">
    <source>
        <dbReference type="EMBL" id="SER48053.1"/>
    </source>
</evidence>
<evidence type="ECO:0000313" key="2">
    <source>
        <dbReference type="EMBL" id="SEH50901.1"/>
    </source>
</evidence>
<dbReference type="EMBL" id="FOGP01000003">
    <property type="protein sequence ID" value="SER48053.1"/>
    <property type="molecule type" value="Genomic_DNA"/>
</dbReference>
<dbReference type="SUPFAM" id="SSF55469">
    <property type="entry name" value="FMN-dependent nitroreductase-like"/>
    <property type="match status" value="1"/>
</dbReference>
<organism evidence="3 4">
    <name type="scientific">Parafannyhessea umbonata</name>
    <dbReference type="NCBI Taxonomy" id="604330"/>
    <lineage>
        <taxon>Bacteria</taxon>
        <taxon>Bacillati</taxon>
        <taxon>Actinomycetota</taxon>
        <taxon>Coriobacteriia</taxon>
        <taxon>Coriobacteriales</taxon>
        <taxon>Atopobiaceae</taxon>
        <taxon>Parafannyhessea</taxon>
    </lineage>
</organism>
<reference evidence="3" key="2">
    <citation type="submission" date="2016-10" db="EMBL/GenBank/DDBJ databases">
        <authorList>
            <person name="de Groot N.N."/>
        </authorList>
    </citation>
    <scope>NUCLEOTIDE SEQUENCE [LARGE SCALE GENOMIC DNA]</scope>
    <source>
        <strain evidence="3">KHGC19</strain>
    </source>
</reference>
<dbReference type="RefSeq" id="WP_078687532.1">
    <property type="nucleotide sequence ID" value="NZ_FNWT01000004.1"/>
</dbReference>
<dbReference type="InterPro" id="IPR029478">
    <property type="entry name" value="TM1586_NiRdase"/>
</dbReference>
<dbReference type="Proteomes" id="UP000199128">
    <property type="component" value="Unassembled WGS sequence"/>
</dbReference>
<name>A0A1H9PKG0_9ACTN</name>
<dbReference type="Gene3D" id="3.40.109.30">
    <property type="entry name" value="putative nitroreductase (tm1586), domain 2"/>
    <property type="match status" value="1"/>
</dbReference>